<evidence type="ECO:0000256" key="2">
    <source>
        <dbReference type="SAM" id="Phobius"/>
    </source>
</evidence>
<gene>
    <name evidence="3" type="ORF">ENI34_02060</name>
</gene>
<evidence type="ECO:0008006" key="5">
    <source>
        <dbReference type="Google" id="ProtNLM"/>
    </source>
</evidence>
<dbReference type="InterPro" id="IPR050445">
    <property type="entry name" value="Bact_polysacc_biosynth/exp"/>
</dbReference>
<dbReference type="AlphaFoldDB" id="A0A9C9ELA3"/>
<dbReference type="PANTHER" id="PTHR32309:SF13">
    <property type="entry name" value="FERRIC ENTEROBACTIN TRANSPORT PROTEIN FEPE"/>
    <property type="match status" value="1"/>
</dbReference>
<reference evidence="3" key="1">
    <citation type="journal article" date="2020" name="mSystems">
        <title>Genome- and Community-Level Interaction Insights into Carbon Utilization and Element Cycling Functions of Hydrothermarchaeota in Hydrothermal Sediment.</title>
        <authorList>
            <person name="Zhou Z."/>
            <person name="Liu Y."/>
            <person name="Xu W."/>
            <person name="Pan J."/>
            <person name="Luo Z.H."/>
            <person name="Li M."/>
        </authorList>
    </citation>
    <scope>NUCLEOTIDE SEQUENCE</scope>
    <source>
        <strain evidence="3">HyVt-388</strain>
    </source>
</reference>
<dbReference type="GO" id="GO:0004713">
    <property type="term" value="F:protein tyrosine kinase activity"/>
    <property type="evidence" value="ECO:0007669"/>
    <property type="project" value="TreeGrafter"/>
</dbReference>
<keyword evidence="1" id="KW-0175">Coiled coil</keyword>
<dbReference type="PANTHER" id="PTHR32309">
    <property type="entry name" value="TYROSINE-PROTEIN KINASE"/>
    <property type="match status" value="1"/>
</dbReference>
<keyword evidence="2" id="KW-0812">Transmembrane</keyword>
<keyword evidence="2" id="KW-1133">Transmembrane helix</keyword>
<evidence type="ECO:0000313" key="3">
    <source>
        <dbReference type="EMBL" id="HEC77911.1"/>
    </source>
</evidence>
<keyword evidence="2" id="KW-0472">Membrane</keyword>
<protein>
    <recommendedName>
        <fullName evidence="5">Polysaccharide chain length determinant N-terminal domain-containing protein</fullName>
    </recommendedName>
</protein>
<accession>A0A9C9ELA3</accession>
<proteinExistence type="predicted"/>
<dbReference type="Proteomes" id="UP000885826">
    <property type="component" value="Unassembled WGS sequence"/>
</dbReference>
<feature type="coiled-coil region" evidence="1">
    <location>
        <begin position="435"/>
        <end position="462"/>
    </location>
</feature>
<organism evidence="3 4">
    <name type="scientific">candidate division WOR-3 bacterium</name>
    <dbReference type="NCBI Taxonomy" id="2052148"/>
    <lineage>
        <taxon>Bacteria</taxon>
        <taxon>Bacteria division WOR-3</taxon>
    </lineage>
</organism>
<evidence type="ECO:0000256" key="1">
    <source>
        <dbReference type="SAM" id="Coils"/>
    </source>
</evidence>
<comment type="caution">
    <text evidence="3">The sequence shown here is derived from an EMBL/GenBank/DDBJ whole genome shotgun (WGS) entry which is preliminary data.</text>
</comment>
<evidence type="ECO:0000313" key="4">
    <source>
        <dbReference type="Proteomes" id="UP000885826"/>
    </source>
</evidence>
<name>A0A9C9ELA3_UNCW3</name>
<dbReference type="EMBL" id="DRIG01000024">
    <property type="protein sequence ID" value="HEC77911.1"/>
    <property type="molecule type" value="Genomic_DNA"/>
</dbReference>
<feature type="coiled-coil region" evidence="1">
    <location>
        <begin position="294"/>
        <end position="358"/>
    </location>
</feature>
<feature type="transmembrane region" description="Helical" evidence="2">
    <location>
        <begin position="37"/>
        <end position="55"/>
    </location>
</feature>
<sequence length="464" mass="52801">MNSSPNTPMQQPIGYPEEERPIDIYDLWNKFLRRRKLFFYIALPVFLGIVISQFTKPYTPIYKATFDLGVSQEKVVEGVFSQFQETGMQMSAVTQRVISNLLSVRLAEKIADSLRLFAYVKNGNSHIEVETRIKQDFKKPLGPFKLKISKDEFTLYKDGDVVARAGYNKFIDCGLFELKVIPRDIISRAKTLELTVYPRNKITLALRNSLAIKLLETDKIEKGIASSGVPFSGEGASKKLVSANPRVYNTEIGILRISILWGSPEDALRIARAFADQIIREDINEKSLQYIQSRQFIESQLSVYQEKLSELEVKVQKFKETKSITDLKASTQALISQVSQLESRKSQLEIERKILKDLEAYLTREGSEMDTTVNFAATLISDPVLQNFYSQLLAVEADLRGKLKEYSANHPKVLEVKAKLEGLKDQMKYEIAKRVPSIKTEIDGVQNQIDALQQKLKNVPEDEI</sequence>
<feature type="non-terminal residue" evidence="3">
    <location>
        <position position="464"/>
    </location>
</feature>
<dbReference type="GO" id="GO:0005886">
    <property type="term" value="C:plasma membrane"/>
    <property type="evidence" value="ECO:0007669"/>
    <property type="project" value="TreeGrafter"/>
</dbReference>